<protein>
    <submittedName>
        <fullName evidence="1">Uncharacterized protein</fullName>
    </submittedName>
</protein>
<sequence length="78" mass="8956">GHDWTYRSDVSKYSACPEKQEVLFYPCSGFVVQNIIKDAKIIQLKCIDTLAVESSCAESIPRCVKMFDRSRNFLCLFL</sequence>
<reference evidence="1" key="1">
    <citation type="submission" date="2021-02" db="EMBL/GenBank/DDBJ databases">
        <authorList>
            <person name="Nowell W R."/>
        </authorList>
    </citation>
    <scope>NUCLEOTIDE SEQUENCE</scope>
</reference>
<name>A0A822BZK9_9BILA</name>
<dbReference type="EMBL" id="CAJOBR010045818">
    <property type="protein sequence ID" value="CAF5037988.1"/>
    <property type="molecule type" value="Genomic_DNA"/>
</dbReference>
<evidence type="ECO:0000313" key="1">
    <source>
        <dbReference type="EMBL" id="CAF5037988.1"/>
    </source>
</evidence>
<comment type="caution">
    <text evidence="1">The sequence shown here is derived from an EMBL/GenBank/DDBJ whole genome shotgun (WGS) entry which is preliminary data.</text>
</comment>
<evidence type="ECO:0000313" key="2">
    <source>
        <dbReference type="Proteomes" id="UP000663848"/>
    </source>
</evidence>
<accession>A0A822BZK9</accession>
<gene>
    <name evidence="1" type="ORF">QYT958_LOCUS41170</name>
</gene>
<dbReference type="AlphaFoldDB" id="A0A822BZK9"/>
<feature type="non-terminal residue" evidence="1">
    <location>
        <position position="1"/>
    </location>
</feature>
<dbReference type="Proteomes" id="UP000663848">
    <property type="component" value="Unassembled WGS sequence"/>
</dbReference>
<organism evidence="1 2">
    <name type="scientific">Rotaria socialis</name>
    <dbReference type="NCBI Taxonomy" id="392032"/>
    <lineage>
        <taxon>Eukaryota</taxon>
        <taxon>Metazoa</taxon>
        <taxon>Spiralia</taxon>
        <taxon>Gnathifera</taxon>
        <taxon>Rotifera</taxon>
        <taxon>Eurotatoria</taxon>
        <taxon>Bdelloidea</taxon>
        <taxon>Philodinida</taxon>
        <taxon>Philodinidae</taxon>
        <taxon>Rotaria</taxon>
    </lineage>
</organism>
<proteinExistence type="predicted"/>